<dbReference type="NCBIfam" id="TIGR01644">
    <property type="entry name" value="phage_P2_V"/>
    <property type="match status" value="1"/>
</dbReference>
<name>A0A7X1ZFU6_9PROT</name>
<dbReference type="RefSeq" id="WP_153343657.1">
    <property type="nucleotide sequence ID" value="NZ_WIVE01000027.1"/>
</dbReference>
<sequence length="173" mass="18665">MMRAIHKATGAVSTRLRLMVRWGVLRLVRATMQTQELQVSVYDGETHDRVKHALPYGFSAHPLPGSEVVLVFPGGVSSTPIALVVGGRAHRPTDLQRGEVAIYDDKGQSVELRTDRIVVRSPTRVTIECPDVHLGEEDGPRVARIGDRVQVGSGSSAGLWPIVEGSTIVRAGG</sequence>
<gene>
    <name evidence="2" type="ORF">GHC57_09820</name>
</gene>
<dbReference type="EMBL" id="WIVE01000027">
    <property type="protein sequence ID" value="MQX36811.1"/>
    <property type="molecule type" value="Genomic_DNA"/>
</dbReference>
<comment type="caution">
    <text evidence="2">The sequence shown here is derived from an EMBL/GenBank/DDBJ whole genome shotgun (WGS) entry which is preliminary data.</text>
</comment>
<reference evidence="2 3" key="1">
    <citation type="submission" date="2019-10" db="EMBL/GenBank/DDBJ databases">
        <title>Draft whole-genome sequence of the purple nonsulfur photosynthetic bacterium Roseospira navarrensis DSM 15114.</title>
        <authorList>
            <person name="Kyndt J.A."/>
            <person name="Meyer T.E."/>
        </authorList>
    </citation>
    <scope>NUCLEOTIDE SEQUENCE [LARGE SCALE GENOMIC DNA]</scope>
    <source>
        <strain evidence="2 3">DSM 15114</strain>
    </source>
</reference>
<evidence type="ECO:0000313" key="3">
    <source>
        <dbReference type="Proteomes" id="UP000434582"/>
    </source>
</evidence>
<keyword evidence="3" id="KW-1185">Reference proteome</keyword>
<protein>
    <submittedName>
        <fullName evidence="2">Phage baseplate assembly protein V</fullName>
    </submittedName>
</protein>
<dbReference type="OrthoDB" id="7364815at2"/>
<dbReference type="Proteomes" id="UP000434582">
    <property type="component" value="Unassembled WGS sequence"/>
</dbReference>
<evidence type="ECO:0000259" key="1">
    <source>
        <dbReference type="Pfam" id="PF06890"/>
    </source>
</evidence>
<accession>A0A7X1ZFU6</accession>
<dbReference type="InterPro" id="IPR053861">
    <property type="entry name" value="Phage_Mu_Gp45_N"/>
</dbReference>
<evidence type="ECO:0000313" key="2">
    <source>
        <dbReference type="EMBL" id="MQX36811.1"/>
    </source>
</evidence>
<organism evidence="2 3">
    <name type="scientific">Roseospira navarrensis</name>
    <dbReference type="NCBI Taxonomy" id="140058"/>
    <lineage>
        <taxon>Bacteria</taxon>
        <taxon>Pseudomonadati</taxon>
        <taxon>Pseudomonadota</taxon>
        <taxon>Alphaproteobacteria</taxon>
        <taxon>Rhodospirillales</taxon>
        <taxon>Rhodospirillaceae</taxon>
        <taxon>Roseospira</taxon>
    </lineage>
</organism>
<dbReference type="InterPro" id="IPR013046">
    <property type="entry name" value="GpV/Gp45"/>
</dbReference>
<dbReference type="AlphaFoldDB" id="A0A7X1ZFU6"/>
<dbReference type="Pfam" id="PF06890">
    <property type="entry name" value="Phage_Mu_Gp45"/>
    <property type="match status" value="1"/>
</dbReference>
<proteinExistence type="predicted"/>
<feature type="domain" description="Bacteriophage Mu Gp45 N-terminal" evidence="1">
    <location>
        <begin position="23"/>
        <end position="86"/>
    </location>
</feature>